<comment type="caution">
    <text evidence="3">The sequence shown here is derived from an EMBL/GenBank/DDBJ whole genome shotgun (WGS) entry which is preliminary data.</text>
</comment>
<sequence>MATIDKKALKQQEKEAKRAKREATKQRWKQVWQAFQMQRKEDKALLPIMAAAFFGIIAVFVLFGYLVWGGWTMAIPGIAFGLLAAMWVFTKRLQNTVYKRAEGQAGAAGWALQNMRSGVGMVWNTKNSVAVTTHMDAVHRVIGNCGIVLVGEGSEHRVRPLMAQQRKRFARVAPTTPVYELMAGDGEDQIPVKKLQRELMKLPREMKKDETYNLIARIESIDNTLPGGQAGLPKGPIPKGANLSGMNRRARRTQARQKRG</sequence>
<gene>
    <name evidence="3" type="ORF">JZY06_00170</name>
</gene>
<evidence type="ECO:0000256" key="2">
    <source>
        <dbReference type="SAM" id="Phobius"/>
    </source>
</evidence>
<name>A0A939DYB8_9CORY</name>
<dbReference type="Proteomes" id="UP000664332">
    <property type="component" value="Unassembled WGS sequence"/>
</dbReference>
<dbReference type="RefSeq" id="WP_207117469.1">
    <property type="nucleotide sequence ID" value="NZ_JAFLEQ010000003.1"/>
</dbReference>
<keyword evidence="2" id="KW-1133">Transmembrane helix</keyword>
<accession>A0A939DYB8</accession>
<keyword evidence="2" id="KW-0812">Transmembrane</keyword>
<feature type="region of interest" description="Disordered" evidence="1">
    <location>
        <begin position="1"/>
        <end position="22"/>
    </location>
</feature>
<dbReference type="InterPro" id="IPR025445">
    <property type="entry name" value="DUF4191"/>
</dbReference>
<feature type="region of interest" description="Disordered" evidence="1">
    <location>
        <begin position="225"/>
        <end position="260"/>
    </location>
</feature>
<proteinExistence type="predicted"/>
<evidence type="ECO:0000313" key="4">
    <source>
        <dbReference type="Proteomes" id="UP000664332"/>
    </source>
</evidence>
<feature type="transmembrane region" description="Helical" evidence="2">
    <location>
        <begin position="73"/>
        <end position="90"/>
    </location>
</feature>
<reference evidence="3" key="1">
    <citation type="submission" date="2021-03" db="EMBL/GenBank/DDBJ databases">
        <authorList>
            <person name="Sun Q."/>
        </authorList>
    </citation>
    <scope>NUCLEOTIDE SEQUENCE</scope>
    <source>
        <strain evidence="3">CCM 8862</strain>
    </source>
</reference>
<feature type="transmembrane region" description="Helical" evidence="2">
    <location>
        <begin position="44"/>
        <end position="67"/>
    </location>
</feature>
<feature type="compositionally biased region" description="Basic residues" evidence="1">
    <location>
        <begin position="248"/>
        <end position="260"/>
    </location>
</feature>
<organism evidence="3 4">
    <name type="scientific">Corynebacterium mendelii</name>
    <dbReference type="NCBI Taxonomy" id="2765362"/>
    <lineage>
        <taxon>Bacteria</taxon>
        <taxon>Bacillati</taxon>
        <taxon>Actinomycetota</taxon>
        <taxon>Actinomycetes</taxon>
        <taxon>Mycobacteriales</taxon>
        <taxon>Corynebacteriaceae</taxon>
        <taxon>Corynebacterium</taxon>
    </lineage>
</organism>
<evidence type="ECO:0000256" key="1">
    <source>
        <dbReference type="SAM" id="MobiDB-lite"/>
    </source>
</evidence>
<keyword evidence="2" id="KW-0472">Membrane</keyword>
<dbReference type="EMBL" id="JAFLEQ010000003">
    <property type="protein sequence ID" value="MBN9643050.1"/>
    <property type="molecule type" value="Genomic_DNA"/>
</dbReference>
<dbReference type="AlphaFoldDB" id="A0A939DYB8"/>
<evidence type="ECO:0000313" key="3">
    <source>
        <dbReference type="EMBL" id="MBN9643050.1"/>
    </source>
</evidence>
<dbReference type="Pfam" id="PF13829">
    <property type="entry name" value="DUF4191"/>
    <property type="match status" value="1"/>
</dbReference>
<keyword evidence="4" id="KW-1185">Reference proteome</keyword>
<protein>
    <submittedName>
        <fullName evidence="3">DUF4191 domain-containing protein</fullName>
    </submittedName>
</protein>